<protein>
    <submittedName>
        <fullName evidence="1">Uncharacterized protein</fullName>
    </submittedName>
</protein>
<name>A0A6P1YAN0_9FIRM</name>
<dbReference type="AlphaFoldDB" id="A0A6P1YAN0"/>
<evidence type="ECO:0000313" key="1">
    <source>
        <dbReference type="EMBL" id="QIB25928.1"/>
    </source>
</evidence>
<organism evidence="1 2">
    <name type="scientific">Caloranaerobacter azorensis</name>
    <dbReference type="NCBI Taxonomy" id="116090"/>
    <lineage>
        <taxon>Bacteria</taxon>
        <taxon>Bacillati</taxon>
        <taxon>Bacillota</taxon>
        <taxon>Tissierellia</taxon>
        <taxon>Tissierellales</taxon>
        <taxon>Thermohalobacteraceae</taxon>
        <taxon>Caloranaerobacter</taxon>
    </lineage>
</organism>
<sequence length="52" mass="6284">MRILEEGIDIFKIDKLYMYIYPLKIVENQIIKENPIKILVYDSQKDIVEIIK</sequence>
<gene>
    <name evidence="1" type="ORF">G3A45_00500</name>
</gene>
<dbReference type="KEGG" id="cazo:G3A45_00500"/>
<evidence type="ECO:0000313" key="2">
    <source>
        <dbReference type="Proteomes" id="UP000464452"/>
    </source>
</evidence>
<dbReference type="RefSeq" id="WP_163234140.1">
    <property type="nucleotide sequence ID" value="NZ_CP048617.1"/>
</dbReference>
<reference evidence="1 2" key="1">
    <citation type="submission" date="2020-02" db="EMBL/GenBank/DDBJ databases">
        <title>Thermophilic hydrogen producing bacteria, Caloranaerobacter azorensis.</title>
        <authorList>
            <person name="Baek K."/>
        </authorList>
    </citation>
    <scope>NUCLEOTIDE SEQUENCE [LARGE SCALE GENOMIC DNA]</scope>
    <source>
        <strain evidence="1 2">T3-1</strain>
    </source>
</reference>
<accession>A0A6P1YAN0</accession>
<dbReference type="Proteomes" id="UP000464452">
    <property type="component" value="Chromosome"/>
</dbReference>
<dbReference type="EMBL" id="CP048617">
    <property type="protein sequence ID" value="QIB25928.1"/>
    <property type="molecule type" value="Genomic_DNA"/>
</dbReference>
<proteinExistence type="predicted"/>